<accession>A0A252F4F8</accession>
<dbReference type="AlphaFoldDB" id="A0A252F4F8"/>
<gene>
    <name evidence="1" type="ORF">CBW42_07215</name>
</gene>
<comment type="caution">
    <text evidence="1">The sequence shown here is derived from an EMBL/GenBank/DDBJ whole genome shotgun (WGS) entry which is preliminary data.</text>
</comment>
<reference evidence="1 2" key="1">
    <citation type="submission" date="2017-05" db="EMBL/GenBank/DDBJ databases">
        <title>Butyricicoccus porcorum sp. nov. a butyrate-producing bacterium from the swine intestinal tract.</title>
        <authorList>
            <person name="Trachsel J."/>
            <person name="Humphrey S."/>
            <person name="Allen H.K."/>
        </authorList>
    </citation>
    <scope>NUCLEOTIDE SEQUENCE [LARGE SCALE GENOMIC DNA]</scope>
    <source>
        <strain evidence="1">BB10</strain>
    </source>
</reference>
<dbReference type="EMBL" id="NHOC01000005">
    <property type="protein sequence ID" value="OUM20611.1"/>
    <property type="molecule type" value="Genomic_DNA"/>
</dbReference>
<keyword evidence="2" id="KW-1185">Reference proteome</keyword>
<evidence type="ECO:0000313" key="1">
    <source>
        <dbReference type="EMBL" id="OUM20611.1"/>
    </source>
</evidence>
<evidence type="ECO:0008006" key="3">
    <source>
        <dbReference type="Google" id="ProtNLM"/>
    </source>
</evidence>
<dbReference type="RefSeq" id="WP_087019201.1">
    <property type="nucleotide sequence ID" value="NZ_CP178353.1"/>
</dbReference>
<protein>
    <recommendedName>
        <fullName evidence="3">Regulatory protein YycH domain-containing protein</fullName>
    </recommendedName>
</protein>
<evidence type="ECO:0000313" key="2">
    <source>
        <dbReference type="Proteomes" id="UP000194903"/>
    </source>
</evidence>
<proteinExistence type="predicted"/>
<organism evidence="1 2">
    <name type="scientific">Butyricicoccus porcorum</name>
    <dbReference type="NCBI Taxonomy" id="1945634"/>
    <lineage>
        <taxon>Bacteria</taxon>
        <taxon>Bacillati</taxon>
        <taxon>Bacillota</taxon>
        <taxon>Clostridia</taxon>
        <taxon>Eubacteriales</taxon>
        <taxon>Butyricicoccaceae</taxon>
        <taxon>Butyricicoccus</taxon>
    </lineage>
</organism>
<name>A0A252F4F8_9FIRM</name>
<dbReference type="Proteomes" id="UP000194903">
    <property type="component" value="Unassembled WGS sequence"/>
</dbReference>
<sequence length="537" mass="57420">MIRRGLRNAVRRMRGALHAHHVGLQRIVLVLLATGVLVQAGALWACVLTRDSIPWDSLRTRLSTSAHSGRDTDNSACALPVRFAARGTDGLYGIQYNTEGLKTAYEQTADVWAQAYEHAGEPVIAASAQYRAALHGQLLMMEYNGSIPLHIAAGWLGSEVNGALADSTLGTAALCLGEDGYTLWLRDSESGTLLCAQTTVDDSLFAAALGRFESNDCALAADQEDSVVSPDLLYFPGGETFDVMSFQPYSGGDGMEELLTAFGLDAQVALEHAYGTDGVMVYVSGGSTVRMAEDGSMRYDGTGVRLPVTRGHDRLMQCIQTGYELTGAALEAIDCGASPALIKAYTDPDSGRYIVVYGMQIGGVPVDNAITGYFARYEFEGDAMVHANLALRTCQSTGETVAVMPERQAAASLSSAQDAVLSLRYIDQAVGTNSSWEQLYDDATDDLWNAEDEQTDGWQDTPAGEDGWNDVPAGDQTGDGLGTAWYDTTGTPVSPQWYVLRYGDADDLPDFGPTLSPEEIVVVQADFDRMIQGGGAA</sequence>